<dbReference type="EMBL" id="LYPC01000027">
    <property type="protein sequence ID" value="OCT11766.1"/>
    <property type="molecule type" value="Genomic_DNA"/>
</dbReference>
<dbReference type="InterPro" id="IPR008929">
    <property type="entry name" value="Chondroitin_lyas"/>
</dbReference>
<gene>
    <name evidence="3" type="ORF">A8709_28250</name>
</gene>
<reference evidence="4" key="1">
    <citation type="submission" date="2016-05" db="EMBL/GenBank/DDBJ databases">
        <title>Paenibacillus oryzae. sp. nov., isolated from the rice root.</title>
        <authorList>
            <person name="Zhang J."/>
            <person name="Zhang X."/>
        </authorList>
    </citation>
    <scope>NUCLEOTIDE SEQUENCE [LARGE SCALE GENOMIC DNA]</scope>
    <source>
        <strain evidence="4">KCTC13222</strain>
    </source>
</reference>
<keyword evidence="4" id="KW-1185">Reference proteome</keyword>
<evidence type="ECO:0000259" key="2">
    <source>
        <dbReference type="Pfam" id="PF07940"/>
    </source>
</evidence>
<evidence type="ECO:0000313" key="3">
    <source>
        <dbReference type="EMBL" id="OCT11766.1"/>
    </source>
</evidence>
<sequence length="620" mass="71140">MFAAKMKAYDEKILLAAPLRGNDLPAFEDRERWEALPADVRRIHMELGERYLGQAWSVIPATSFMEFEREGKRDGYQAYYFERRKALSMMVIAECIEGNGRFLDSIIDGIWLVCEESAWWLHAHNYLSLQGGHEPLPNVEEPLIDLFAAETGMMLAWIHYLLGSELRKISPLIPNRIQVELKRRIFEPFWERDDFWWMGMVDQGMEISNWTTWCSENVLMTYLLMEEDDREVTRSIKRLAQIVDCFMDVYPADGACTEGPGYWSRAGGSLCNFCDWVKRSSGGQVDLFQEPLVQEIGRFIYRGHIDGQYVVNYSDSGFKATPAPYTVYRYGLGIGDSHLTSFASALLAAKGLDADTQIVSLYGLLRNAFDYSEMKAHPAVYPYVQDVWLPDTAYMIAREHAGSSQGFFLAAKGGHNEETHHNHNDVGNFILYYDGKPVLIDVGMQPYTKMTFSKGRYDLWNIRSSHHNVPLIGGYEQRDGSDYRALDVDYKLDVDSVSFALDIAKAYPEEAGVRSWIRDIKLFRGGDSRVELKEQFELARSVDSLSCVFMVMNEPEMISPGHVRLDQNIVMQYDCECFQLQTERIDGHQPMAGLPSCFRIMLTWMNPGKNGNWQIKFYSM</sequence>
<organism evidence="3 4">
    <name type="scientific">Paenibacillus pectinilyticus</name>
    <dbReference type="NCBI Taxonomy" id="512399"/>
    <lineage>
        <taxon>Bacteria</taxon>
        <taxon>Bacillati</taxon>
        <taxon>Bacillota</taxon>
        <taxon>Bacilli</taxon>
        <taxon>Bacillales</taxon>
        <taxon>Paenibacillaceae</taxon>
        <taxon>Paenibacillus</taxon>
    </lineage>
</organism>
<dbReference type="Pfam" id="PF07940">
    <property type="entry name" value="Hepar_II_III_C"/>
    <property type="match status" value="1"/>
</dbReference>
<dbReference type="InterPro" id="IPR012480">
    <property type="entry name" value="Hepar_II_III_C"/>
</dbReference>
<comment type="caution">
    <text evidence="3">The sequence shown here is derived from an EMBL/GenBank/DDBJ whole genome shotgun (WGS) entry which is preliminary data.</text>
</comment>
<dbReference type="Proteomes" id="UP000093309">
    <property type="component" value="Unassembled WGS sequence"/>
</dbReference>
<dbReference type="AlphaFoldDB" id="A0A1C0ZUI6"/>
<comment type="subcellular location">
    <subcellularLocation>
        <location evidence="1">Cell envelope</location>
    </subcellularLocation>
</comment>
<name>A0A1C0ZUI6_9BACL</name>
<feature type="domain" description="Heparinase II/III-like C-terminal" evidence="2">
    <location>
        <begin position="388"/>
        <end position="477"/>
    </location>
</feature>
<dbReference type="OrthoDB" id="9793856at2"/>
<evidence type="ECO:0000313" key="4">
    <source>
        <dbReference type="Proteomes" id="UP000093309"/>
    </source>
</evidence>
<dbReference type="RefSeq" id="WP_065855428.1">
    <property type="nucleotide sequence ID" value="NZ_LYPC01000027.1"/>
</dbReference>
<dbReference type="Gene3D" id="2.70.98.70">
    <property type="match status" value="1"/>
</dbReference>
<dbReference type="STRING" id="512399.A8709_28250"/>
<dbReference type="GO" id="GO:0030313">
    <property type="term" value="C:cell envelope"/>
    <property type="evidence" value="ECO:0007669"/>
    <property type="project" value="UniProtKB-SubCell"/>
</dbReference>
<dbReference type="Gene3D" id="1.50.10.100">
    <property type="entry name" value="Chondroitin AC/alginate lyase"/>
    <property type="match status" value="1"/>
</dbReference>
<accession>A0A1C0ZUI6</accession>
<dbReference type="SUPFAM" id="SSF48230">
    <property type="entry name" value="Chondroitin AC/alginate lyase"/>
    <property type="match status" value="1"/>
</dbReference>
<evidence type="ECO:0000256" key="1">
    <source>
        <dbReference type="ARBA" id="ARBA00004196"/>
    </source>
</evidence>
<dbReference type="GO" id="GO:0016829">
    <property type="term" value="F:lyase activity"/>
    <property type="evidence" value="ECO:0007669"/>
    <property type="project" value="InterPro"/>
</dbReference>
<protein>
    <recommendedName>
        <fullName evidence="2">Heparinase II/III-like C-terminal domain-containing protein</fullName>
    </recommendedName>
</protein>
<proteinExistence type="predicted"/>